<accession>A0A975D014</accession>
<proteinExistence type="predicted"/>
<dbReference type="PANTHER" id="PTHR43798:SF31">
    <property type="entry name" value="AB HYDROLASE SUPERFAMILY PROTEIN YCLE"/>
    <property type="match status" value="1"/>
</dbReference>
<evidence type="ECO:0000313" key="3">
    <source>
        <dbReference type="EMBL" id="QTH20168.1"/>
    </source>
</evidence>
<evidence type="ECO:0000259" key="2">
    <source>
        <dbReference type="Pfam" id="PF00561"/>
    </source>
</evidence>
<reference evidence="3" key="2">
    <citation type="submission" date="2021-04" db="EMBL/GenBank/DDBJ databases">
        <title>Isolation and genomic analysis of the ibuprofen-degrading bacterium Sphingomonas strain MPO218.</title>
        <authorList>
            <person name="Aulestia M."/>
            <person name="Flores A."/>
            <person name="Mangas E.L."/>
            <person name="Perez-Pulido A.J."/>
            <person name="Santero E."/>
            <person name="Camacho E.M."/>
        </authorList>
    </citation>
    <scope>NUCLEOTIDE SEQUENCE</scope>
    <source>
        <strain evidence="3">MPO218</strain>
    </source>
</reference>
<dbReference type="Pfam" id="PF00561">
    <property type="entry name" value="Abhydrolase_1"/>
    <property type="match status" value="1"/>
</dbReference>
<dbReference type="SUPFAM" id="SSF53474">
    <property type="entry name" value="alpha/beta-Hydrolases"/>
    <property type="match status" value="1"/>
</dbReference>
<dbReference type="RefSeq" id="WP_208632002.1">
    <property type="nucleotide sequence ID" value="NZ_CP059319.1"/>
</dbReference>
<organism evidence="3 4">
    <name type="scientific">Rhizorhabdus wittichii</name>
    <dbReference type="NCBI Taxonomy" id="160791"/>
    <lineage>
        <taxon>Bacteria</taxon>
        <taxon>Pseudomonadati</taxon>
        <taxon>Pseudomonadota</taxon>
        <taxon>Alphaproteobacteria</taxon>
        <taxon>Sphingomonadales</taxon>
        <taxon>Sphingomonadaceae</taxon>
        <taxon>Rhizorhabdus</taxon>
    </lineage>
</organism>
<dbReference type="EMBL" id="CP059319">
    <property type="protein sequence ID" value="QTH20168.1"/>
    <property type="molecule type" value="Genomic_DNA"/>
</dbReference>
<gene>
    <name evidence="3" type="ORF">HRJ34_17625</name>
</gene>
<dbReference type="Gene3D" id="3.40.50.1820">
    <property type="entry name" value="alpha/beta hydrolase"/>
    <property type="match status" value="1"/>
</dbReference>
<evidence type="ECO:0000313" key="4">
    <source>
        <dbReference type="Proteomes" id="UP000664914"/>
    </source>
</evidence>
<dbReference type="PANTHER" id="PTHR43798">
    <property type="entry name" value="MONOACYLGLYCEROL LIPASE"/>
    <property type="match status" value="1"/>
</dbReference>
<keyword evidence="1 3" id="KW-0378">Hydrolase</keyword>
<evidence type="ECO:0000256" key="1">
    <source>
        <dbReference type="ARBA" id="ARBA00022801"/>
    </source>
</evidence>
<feature type="domain" description="AB hydrolase-1" evidence="2">
    <location>
        <begin position="27"/>
        <end position="131"/>
    </location>
</feature>
<name>A0A975D014_9SPHN</name>
<protein>
    <submittedName>
        <fullName evidence="3">Alpha/beta hydrolase</fullName>
    </submittedName>
</protein>
<reference evidence="3" key="1">
    <citation type="submission" date="2020-07" db="EMBL/GenBank/DDBJ databases">
        <authorList>
            <person name="Camacho E."/>
        </authorList>
    </citation>
    <scope>NUCLEOTIDE SEQUENCE</scope>
    <source>
        <strain evidence="3">MPO218</strain>
    </source>
</reference>
<dbReference type="GO" id="GO:0016787">
    <property type="term" value="F:hydrolase activity"/>
    <property type="evidence" value="ECO:0007669"/>
    <property type="project" value="UniProtKB-KW"/>
</dbReference>
<dbReference type="InterPro" id="IPR050266">
    <property type="entry name" value="AB_hydrolase_sf"/>
</dbReference>
<dbReference type="InterPro" id="IPR029058">
    <property type="entry name" value="AB_hydrolase_fold"/>
</dbReference>
<dbReference type="AlphaFoldDB" id="A0A975D014"/>
<dbReference type="Proteomes" id="UP000664914">
    <property type="component" value="Chromosome"/>
</dbReference>
<sequence length="267" mass="29701">MRPIVKGYADTAEGEQIHYRRRKGAGNPVLFFHQTASSGQMYLKTFDRLDLQWDCFAFDTPGFGGSFDPPRDAKPPMSRYADWLREAILDLGIGPAHIVGHHTGACIGVEMAARYPEMALSLTMCGPVPLTAEERLEFSRHFGTPFTPAISGGYLMDNWEYLRALGAAADPALFNREMADMLRAWWGRVQSYNAVWGQDFPAFYRDVRCPMMIMAAPDDVLRPYLARAAEMRPDARVHDIGGANFEPDLDPDGFAAGLNDFLAGVAK</sequence>
<dbReference type="InterPro" id="IPR000073">
    <property type="entry name" value="AB_hydrolase_1"/>
</dbReference>
<dbReference type="GO" id="GO:0016020">
    <property type="term" value="C:membrane"/>
    <property type="evidence" value="ECO:0007669"/>
    <property type="project" value="TreeGrafter"/>
</dbReference>